<sequence>MLSEMQTYNRQIIIWLSITIVVMFVLPFVVARLASECSGMALCMMLFFIINPIYSIILGFNCGKNIRQMWNLPLVSSIAFLAGTWLFFDIKEVWFLVYAAVYLVIGLTAMGISRYIKKANKSFPFSDAPNTAVITCAHIVDDKEPILFVSHDIEDGMWQFLCGREHSDNEAKIVSLKYVFELDPTIGLLKDLPCGYCAERESLNDKWKIYRQ</sequence>
<name>R9HQS0_BACUN</name>
<protein>
    <submittedName>
        <fullName evidence="2">Uncharacterized protein</fullName>
    </submittedName>
</protein>
<dbReference type="EMBL" id="ASSO01000011">
    <property type="protein sequence ID" value="EOS06393.1"/>
    <property type="molecule type" value="Genomic_DNA"/>
</dbReference>
<organism evidence="2 3">
    <name type="scientific">Bacteroides uniformis dnLKV2</name>
    <dbReference type="NCBI Taxonomy" id="1235787"/>
    <lineage>
        <taxon>Bacteria</taxon>
        <taxon>Pseudomonadati</taxon>
        <taxon>Bacteroidota</taxon>
        <taxon>Bacteroidia</taxon>
        <taxon>Bacteroidales</taxon>
        <taxon>Bacteroidaceae</taxon>
        <taxon>Bacteroides</taxon>
    </lineage>
</organism>
<feature type="transmembrane region" description="Helical" evidence="1">
    <location>
        <begin position="70"/>
        <end position="88"/>
    </location>
</feature>
<feature type="transmembrane region" description="Helical" evidence="1">
    <location>
        <begin position="39"/>
        <end position="58"/>
    </location>
</feature>
<evidence type="ECO:0000256" key="1">
    <source>
        <dbReference type="SAM" id="Phobius"/>
    </source>
</evidence>
<dbReference type="PATRIC" id="fig|1235787.3.peg.3312"/>
<evidence type="ECO:0000313" key="3">
    <source>
        <dbReference type="Proteomes" id="UP000014212"/>
    </source>
</evidence>
<keyword evidence="1" id="KW-1133">Transmembrane helix</keyword>
<keyword evidence="1" id="KW-0472">Membrane</keyword>
<keyword evidence="1" id="KW-0812">Transmembrane</keyword>
<gene>
    <name evidence="2" type="ORF">C801_03259</name>
</gene>
<dbReference type="HOGENOM" id="CLU_1297777_0_0_10"/>
<feature type="transmembrane region" description="Helical" evidence="1">
    <location>
        <begin position="94"/>
        <end position="116"/>
    </location>
</feature>
<proteinExistence type="predicted"/>
<dbReference type="Proteomes" id="UP000014212">
    <property type="component" value="Unassembled WGS sequence"/>
</dbReference>
<evidence type="ECO:0000313" key="2">
    <source>
        <dbReference type="EMBL" id="EOS06393.1"/>
    </source>
</evidence>
<accession>R9HQS0</accession>
<dbReference type="AlphaFoldDB" id="R9HQS0"/>
<comment type="caution">
    <text evidence="2">The sequence shown here is derived from an EMBL/GenBank/DDBJ whole genome shotgun (WGS) entry which is preliminary data.</text>
</comment>
<feature type="transmembrane region" description="Helical" evidence="1">
    <location>
        <begin position="12"/>
        <end position="33"/>
    </location>
</feature>
<reference evidence="2 3" key="1">
    <citation type="submission" date="2013-04" db="EMBL/GenBank/DDBJ databases">
        <title>The Genome Sequence of Bacteroides uniformis dnLKV2.</title>
        <authorList>
            <consortium name="The Broad Institute Genomics Platform"/>
            <consortium name="The Broad Institute Genome Sequencing Center for Infectious Disease"/>
            <person name="Earl A."/>
            <person name="Xavier R."/>
            <person name="Kuhn K."/>
            <person name="Stappenbeck T."/>
            <person name="Walker B."/>
            <person name="Young S."/>
            <person name="Zeng Q."/>
            <person name="Gargeya S."/>
            <person name="Fitzgerald M."/>
            <person name="Haas B."/>
            <person name="Abouelleil A."/>
            <person name="Allen A.W."/>
            <person name="Alvarado L."/>
            <person name="Arachchi H.M."/>
            <person name="Berlin A.M."/>
            <person name="Chapman S.B."/>
            <person name="Gainer-Dewar J."/>
            <person name="Goldberg J."/>
            <person name="Griggs A."/>
            <person name="Gujja S."/>
            <person name="Hansen M."/>
            <person name="Howarth C."/>
            <person name="Imamovic A."/>
            <person name="Ireland A."/>
            <person name="Larimer J."/>
            <person name="McCowan C."/>
            <person name="Murphy C."/>
            <person name="Pearson M."/>
            <person name="Poon T.W."/>
            <person name="Priest M."/>
            <person name="Roberts A."/>
            <person name="Saif S."/>
            <person name="Shea T."/>
            <person name="Sisk P."/>
            <person name="Sykes S."/>
            <person name="Wortman J."/>
            <person name="Nusbaum C."/>
            <person name="Birren B."/>
        </authorList>
    </citation>
    <scope>NUCLEOTIDE SEQUENCE [LARGE SCALE GENOMIC DNA]</scope>
    <source>
        <strain evidence="3">dnLKV2</strain>
    </source>
</reference>